<reference evidence="1" key="1">
    <citation type="submission" date="2020-02" db="EMBL/GenBank/DDBJ databases">
        <authorList>
            <person name="Palmer J.M."/>
        </authorList>
    </citation>
    <scope>NUCLEOTIDE SEQUENCE</scope>
    <source>
        <strain evidence="1">EPUS1.4</strain>
        <tissue evidence="1">Thallus</tissue>
    </source>
</reference>
<name>A0A8H7APC3_9EURO</name>
<keyword evidence="2" id="KW-1185">Reference proteome</keyword>
<dbReference type="EMBL" id="JAACFV010000010">
    <property type="protein sequence ID" value="KAF7512763.1"/>
    <property type="molecule type" value="Genomic_DNA"/>
</dbReference>
<dbReference type="Proteomes" id="UP000606974">
    <property type="component" value="Unassembled WGS sequence"/>
</dbReference>
<accession>A0A8H7APC3</accession>
<sequence length="195" mass="21727">MCFRACGCWPFHDTYLEPGPPQDTYIIVDDNAQFYPDPGITHPAPVYYANQPQAQAPMGYYMNQATNQYIPHASTAHAPAGYHYPSQVATGAQYPGYPYPAQASGSTTLPDGTTLFLGKTKEQVMWENQQIANNTGANDPIQMVPYNAAPGQQFWCRELDGSWTLRTVQETMVELQPGYWDKGQSGHAVFIRQKP</sequence>
<dbReference type="OrthoDB" id="5194044at2759"/>
<gene>
    <name evidence="1" type="ORF">GJ744_000330</name>
</gene>
<proteinExistence type="predicted"/>
<evidence type="ECO:0000313" key="1">
    <source>
        <dbReference type="EMBL" id="KAF7512763.1"/>
    </source>
</evidence>
<protein>
    <submittedName>
        <fullName evidence="1">Uncharacterized protein</fullName>
    </submittedName>
</protein>
<comment type="caution">
    <text evidence="1">The sequence shown here is derived from an EMBL/GenBank/DDBJ whole genome shotgun (WGS) entry which is preliminary data.</text>
</comment>
<organism evidence="1 2">
    <name type="scientific">Endocarpon pusillum</name>
    <dbReference type="NCBI Taxonomy" id="364733"/>
    <lineage>
        <taxon>Eukaryota</taxon>
        <taxon>Fungi</taxon>
        <taxon>Dikarya</taxon>
        <taxon>Ascomycota</taxon>
        <taxon>Pezizomycotina</taxon>
        <taxon>Eurotiomycetes</taxon>
        <taxon>Chaetothyriomycetidae</taxon>
        <taxon>Verrucariales</taxon>
        <taxon>Verrucariaceae</taxon>
        <taxon>Endocarpon</taxon>
    </lineage>
</organism>
<dbReference type="AlphaFoldDB" id="A0A8H7APC3"/>
<evidence type="ECO:0000313" key="2">
    <source>
        <dbReference type="Proteomes" id="UP000606974"/>
    </source>
</evidence>